<dbReference type="AlphaFoldDB" id="A0A1D8CVQ8"/>
<keyword evidence="2" id="KW-1185">Reference proteome</keyword>
<evidence type="ECO:0008006" key="3">
    <source>
        <dbReference type="Google" id="ProtNLM"/>
    </source>
</evidence>
<dbReference type="RefSeq" id="WP_069808676.1">
    <property type="nucleotide sequence ID" value="NZ_CP017305.1"/>
</dbReference>
<organism evidence="1 2">
    <name type="scientific">Chlorobaculum limnaeum</name>
    <dbReference type="NCBI Taxonomy" id="274537"/>
    <lineage>
        <taxon>Bacteria</taxon>
        <taxon>Pseudomonadati</taxon>
        <taxon>Chlorobiota</taxon>
        <taxon>Chlorobiia</taxon>
        <taxon>Chlorobiales</taxon>
        <taxon>Chlorobiaceae</taxon>
        <taxon>Chlorobaculum</taxon>
    </lineage>
</organism>
<dbReference type="InterPro" id="IPR018841">
    <property type="entry name" value="DUF2442"/>
</dbReference>
<dbReference type="InterPro" id="IPR036782">
    <property type="entry name" value="NE0471-like_N"/>
</dbReference>
<name>A0A1D8CVQ8_CHLLM</name>
<evidence type="ECO:0000313" key="1">
    <source>
        <dbReference type="EMBL" id="AOS82946.1"/>
    </source>
</evidence>
<dbReference type="Pfam" id="PF10387">
    <property type="entry name" value="DUF2442"/>
    <property type="match status" value="1"/>
</dbReference>
<gene>
    <name evidence="1" type="ORF">BIU88_01560</name>
</gene>
<dbReference type="Gene3D" id="3.30.2020.10">
    <property type="entry name" value="NE0471-like N-terminal domain"/>
    <property type="match status" value="1"/>
</dbReference>
<dbReference type="SUPFAM" id="SSF143880">
    <property type="entry name" value="NE0471 N-terminal domain-like"/>
    <property type="match status" value="1"/>
</dbReference>
<accession>A0A1D8CVQ8</accession>
<sequence>MIDCIYLEEAKYLDGYRIFLRFNDGKSGVVDLKETVFRHAVAAPLREPEAFSRFYLDSWPTLAWDCGFDVAPETLYEKCEAVS</sequence>
<dbReference type="STRING" id="274537.BIU88_01560"/>
<evidence type="ECO:0000313" key="2">
    <source>
        <dbReference type="Proteomes" id="UP000095185"/>
    </source>
</evidence>
<protein>
    <recommendedName>
        <fullName evidence="3">DUF2442 domain-containing protein</fullName>
    </recommendedName>
</protein>
<dbReference type="Proteomes" id="UP000095185">
    <property type="component" value="Chromosome"/>
</dbReference>
<dbReference type="KEGG" id="clz:BIU88_01560"/>
<reference evidence="1" key="1">
    <citation type="submission" date="2016-09" db="EMBL/GenBank/DDBJ databases">
        <title>Genome sequence of Chlorobaculum limnaeum.</title>
        <authorList>
            <person name="Liu Z."/>
            <person name="Tank M."/>
            <person name="Bryant D.A."/>
        </authorList>
    </citation>
    <scope>NUCLEOTIDE SEQUENCE [LARGE SCALE GENOMIC DNA]</scope>
    <source>
        <strain evidence="1">DSM 1677</strain>
    </source>
</reference>
<dbReference type="EMBL" id="CP017305">
    <property type="protein sequence ID" value="AOS82946.1"/>
    <property type="molecule type" value="Genomic_DNA"/>
</dbReference>
<proteinExistence type="predicted"/>